<dbReference type="PANTHER" id="PTHR30386">
    <property type="entry name" value="MEMBRANE FUSION SUBUNIT OF EMRAB-TOLC MULTIDRUG EFFLUX PUMP"/>
    <property type="match status" value="1"/>
</dbReference>
<evidence type="ECO:0000256" key="3">
    <source>
        <dbReference type="ARBA" id="ARBA00022989"/>
    </source>
</evidence>
<evidence type="ECO:0000313" key="8">
    <source>
        <dbReference type="Proteomes" id="UP000477488"/>
    </source>
</evidence>
<dbReference type="PANTHER" id="PTHR30386:SF26">
    <property type="entry name" value="TRANSPORT PROTEIN COMB"/>
    <property type="match status" value="1"/>
</dbReference>
<sequence>MAESLYLEMPTRKKPPMGGLLRRLRLVISLAVLFVLLAVGWWWLDGGRAVSAWAMLDGMVYAVSPEFSARLEALDVREGDMVAAGQPVARMDAGGYARRLNEAGREAASLRPPDMAEMAGRLRQAQEAEKDLVTRLAQARHEEEAKRRQREERVTEHVRAQLNLRSLDSQGGEHAAGKSRYAAAQRAETEARARMESAKADFEQVSRMRAAMGQELGRIRDEMLRAKQLASRNRYAAPGNARASAPLPVQADGVLYAPVNGRVLQGSATPGQEVQSGEPVLLILPEGADAAQAYWVQAYFPLADGEAIRAGQACDIRLKPDGARLNGTVAEVLAPQPLPEGQERATTRNMTQQAKGTEVRGAALFLPVKITLDGPPSAALTPGEPVDCVIKTRNILGFSGF</sequence>
<dbReference type="Gene3D" id="2.40.30.170">
    <property type="match status" value="1"/>
</dbReference>
<accession>A0A6L5XHC5</accession>
<dbReference type="Gene3D" id="2.40.50.100">
    <property type="match status" value="1"/>
</dbReference>
<evidence type="ECO:0000313" key="7">
    <source>
        <dbReference type="EMBL" id="MSS26522.1"/>
    </source>
</evidence>
<proteinExistence type="predicted"/>
<dbReference type="GO" id="GO:0016020">
    <property type="term" value="C:membrane"/>
    <property type="evidence" value="ECO:0007669"/>
    <property type="project" value="UniProtKB-SubCell"/>
</dbReference>
<feature type="region of interest" description="Disordered" evidence="5">
    <location>
        <begin position="163"/>
        <end position="192"/>
    </location>
</feature>
<comment type="caution">
    <text evidence="7">The sequence shown here is derived from an EMBL/GenBank/DDBJ whole genome shotgun (WGS) entry which is preliminary data.</text>
</comment>
<keyword evidence="4 6" id="KW-0472">Membrane</keyword>
<feature type="transmembrane region" description="Helical" evidence="6">
    <location>
        <begin position="24"/>
        <end position="44"/>
    </location>
</feature>
<dbReference type="AlphaFoldDB" id="A0A6L5XHC5"/>
<keyword evidence="2 6" id="KW-0812">Transmembrane</keyword>
<dbReference type="InterPro" id="IPR050739">
    <property type="entry name" value="MFP"/>
</dbReference>
<evidence type="ECO:0000256" key="2">
    <source>
        <dbReference type="ARBA" id="ARBA00022692"/>
    </source>
</evidence>
<evidence type="ECO:0000256" key="4">
    <source>
        <dbReference type="ARBA" id="ARBA00023136"/>
    </source>
</evidence>
<dbReference type="PRINTS" id="PR01490">
    <property type="entry name" value="RTXTOXIND"/>
</dbReference>
<protein>
    <submittedName>
        <fullName evidence="7">HlyD family efflux transporter periplasmic adaptor subunit</fullName>
    </submittedName>
</protein>
<organism evidence="7 8">
    <name type="scientific">Desulfovibrio porci</name>
    <dbReference type="NCBI Taxonomy" id="2605782"/>
    <lineage>
        <taxon>Bacteria</taxon>
        <taxon>Pseudomonadati</taxon>
        <taxon>Thermodesulfobacteriota</taxon>
        <taxon>Desulfovibrionia</taxon>
        <taxon>Desulfovibrionales</taxon>
        <taxon>Desulfovibrionaceae</taxon>
        <taxon>Desulfovibrio</taxon>
    </lineage>
</organism>
<comment type="subcellular location">
    <subcellularLocation>
        <location evidence="1">Membrane</location>
        <topology evidence="1">Single-pass membrane protein</topology>
    </subcellularLocation>
</comment>
<dbReference type="EMBL" id="VUMH01000001">
    <property type="protein sequence ID" value="MSS26522.1"/>
    <property type="molecule type" value="Genomic_DNA"/>
</dbReference>
<name>A0A6L5XHC5_9BACT</name>
<keyword evidence="3 6" id="KW-1133">Transmembrane helix</keyword>
<evidence type="ECO:0000256" key="1">
    <source>
        <dbReference type="ARBA" id="ARBA00004167"/>
    </source>
</evidence>
<dbReference type="Proteomes" id="UP000477488">
    <property type="component" value="Unassembled WGS sequence"/>
</dbReference>
<evidence type="ECO:0000256" key="5">
    <source>
        <dbReference type="SAM" id="MobiDB-lite"/>
    </source>
</evidence>
<keyword evidence="8" id="KW-1185">Reference proteome</keyword>
<evidence type="ECO:0000256" key="6">
    <source>
        <dbReference type="SAM" id="Phobius"/>
    </source>
</evidence>
<gene>
    <name evidence="7" type="ORF">FYJ44_00340</name>
</gene>
<dbReference type="RefSeq" id="WP_154508187.1">
    <property type="nucleotide sequence ID" value="NZ_VUMH01000001.1"/>
</dbReference>
<reference evidence="7 8" key="1">
    <citation type="submission" date="2019-09" db="EMBL/GenBank/DDBJ databases">
        <title>In-depth cultivation of the pig gut microbiome towards novel bacterial diversity and tailored functional studies.</title>
        <authorList>
            <person name="Wylensek D."/>
            <person name="Hitch T.C.A."/>
            <person name="Clavel T."/>
        </authorList>
    </citation>
    <scope>NUCLEOTIDE SEQUENCE [LARGE SCALE GENOMIC DNA]</scope>
    <source>
        <strain evidence="7 8">PG-178-WT-4</strain>
    </source>
</reference>